<dbReference type="PROSITE" id="PS51725">
    <property type="entry name" value="ABM"/>
    <property type="match status" value="1"/>
</dbReference>
<evidence type="ECO:0000313" key="3">
    <source>
        <dbReference type="EMBL" id="CAB4698666.1"/>
    </source>
</evidence>
<dbReference type="Gene3D" id="3.30.70.100">
    <property type="match status" value="1"/>
</dbReference>
<name>A0A6J7AA38_9ZZZZ</name>
<dbReference type="InterPro" id="IPR050404">
    <property type="entry name" value="Heme-degrading_MO"/>
</dbReference>
<dbReference type="AlphaFoldDB" id="A0A6J7AA38"/>
<dbReference type="EMBL" id="CAFBPW010000162">
    <property type="protein sequence ID" value="CAB5036915.1"/>
    <property type="molecule type" value="Genomic_DNA"/>
</dbReference>
<proteinExistence type="predicted"/>
<dbReference type="SUPFAM" id="SSF54909">
    <property type="entry name" value="Dimeric alpha+beta barrel"/>
    <property type="match status" value="1"/>
</dbReference>
<organism evidence="4">
    <name type="scientific">freshwater metagenome</name>
    <dbReference type="NCBI Taxonomy" id="449393"/>
    <lineage>
        <taxon>unclassified sequences</taxon>
        <taxon>metagenomes</taxon>
        <taxon>ecological metagenomes</taxon>
    </lineage>
</organism>
<gene>
    <name evidence="3" type="ORF">UFOPK2582_00830</name>
    <name evidence="4" type="ORF">UFOPK3046_02297</name>
    <name evidence="5" type="ORF">UFOPK4173_01310</name>
</gene>
<evidence type="ECO:0000313" key="5">
    <source>
        <dbReference type="EMBL" id="CAB5036915.1"/>
    </source>
</evidence>
<dbReference type="PANTHER" id="PTHR34474">
    <property type="entry name" value="SIGNAL TRANSDUCTION PROTEIN TRAP"/>
    <property type="match status" value="1"/>
</dbReference>
<accession>A0A6J7AA38</accession>
<feature type="domain" description="ABM" evidence="2">
    <location>
        <begin position="3"/>
        <end position="92"/>
    </location>
</feature>
<dbReference type="PANTHER" id="PTHR34474:SF2">
    <property type="entry name" value="SIGNAL TRANSDUCTION PROTEIN TRAP"/>
    <property type="match status" value="1"/>
</dbReference>
<evidence type="ECO:0000256" key="1">
    <source>
        <dbReference type="SAM" id="MobiDB-lite"/>
    </source>
</evidence>
<sequence length="125" mass="12950">MTVVKINAISVPEGAGPELEKRFAARAGAVENSPGFEGFQLLRPTEGGDRYFVMTWWESEDAFQGWMNSQDFAQGHANAGGPPAGGPPAGGPPAGGPEGQRPVSTGAELLAFELVERVNPPSSAG</sequence>
<dbReference type="EMBL" id="CAEZXS010000085">
    <property type="protein sequence ID" value="CAB4698666.1"/>
    <property type="molecule type" value="Genomic_DNA"/>
</dbReference>
<evidence type="ECO:0000313" key="4">
    <source>
        <dbReference type="EMBL" id="CAB4829786.1"/>
    </source>
</evidence>
<dbReference type="InterPro" id="IPR007138">
    <property type="entry name" value="ABM_dom"/>
</dbReference>
<evidence type="ECO:0000259" key="2">
    <source>
        <dbReference type="PROSITE" id="PS51725"/>
    </source>
</evidence>
<feature type="compositionally biased region" description="Pro residues" evidence="1">
    <location>
        <begin position="84"/>
        <end position="95"/>
    </location>
</feature>
<dbReference type="InterPro" id="IPR011008">
    <property type="entry name" value="Dimeric_a/b-barrel"/>
</dbReference>
<reference evidence="4" key="1">
    <citation type="submission" date="2020-05" db="EMBL/GenBank/DDBJ databases">
        <authorList>
            <person name="Chiriac C."/>
            <person name="Salcher M."/>
            <person name="Ghai R."/>
            <person name="Kavagutti S V."/>
        </authorList>
    </citation>
    <scope>NUCLEOTIDE SEQUENCE</scope>
</reference>
<feature type="region of interest" description="Disordered" evidence="1">
    <location>
        <begin position="67"/>
        <end position="108"/>
    </location>
</feature>
<dbReference type="Pfam" id="PF03992">
    <property type="entry name" value="ABM"/>
    <property type="match status" value="1"/>
</dbReference>
<protein>
    <submittedName>
        <fullName evidence="4">Unannotated protein</fullName>
    </submittedName>
</protein>
<dbReference type="EMBL" id="CAFAAQ010000362">
    <property type="protein sequence ID" value="CAB4829786.1"/>
    <property type="molecule type" value="Genomic_DNA"/>
</dbReference>